<comment type="caution">
    <text evidence="2">The sequence shown here is derived from an EMBL/GenBank/DDBJ whole genome shotgun (WGS) entry which is preliminary data.</text>
</comment>
<dbReference type="PANTHER" id="PTHR34475:SF1">
    <property type="entry name" value="CYTOSKELETON PROTEIN RODZ"/>
    <property type="match status" value="1"/>
</dbReference>
<dbReference type="OrthoDB" id="9790252at2"/>
<dbReference type="Pfam" id="PF13413">
    <property type="entry name" value="HTH_25"/>
    <property type="match status" value="1"/>
</dbReference>
<reference evidence="2 3" key="1">
    <citation type="submission" date="2015-11" db="EMBL/GenBank/DDBJ databases">
        <title>Genomic analysis of 38 Legionella species identifies large and diverse effector repertoires.</title>
        <authorList>
            <person name="Burstein D."/>
            <person name="Amaro F."/>
            <person name="Zusman T."/>
            <person name="Lifshitz Z."/>
            <person name="Cohen O."/>
            <person name="Gilbert J.A."/>
            <person name="Pupko T."/>
            <person name="Shuman H.A."/>
            <person name="Segal G."/>
        </authorList>
    </citation>
    <scope>NUCLEOTIDE SEQUENCE [LARGE SCALE GENOMIC DNA]</scope>
    <source>
        <strain evidence="2 3">ATCC 49505</strain>
    </source>
</reference>
<dbReference type="PATRIC" id="fig|45068.5.peg.1503"/>
<keyword evidence="2" id="KW-0238">DNA-binding</keyword>
<protein>
    <submittedName>
        <fullName evidence="2">DNA-binding protein</fullName>
    </submittedName>
</protein>
<dbReference type="AlphaFoldDB" id="A0A0W0VML3"/>
<accession>A0A0W0VML3</accession>
<dbReference type="Proteomes" id="UP000054997">
    <property type="component" value="Unassembled WGS sequence"/>
</dbReference>
<dbReference type="Gene3D" id="1.10.260.40">
    <property type="entry name" value="lambda repressor-like DNA-binding domains"/>
    <property type="match status" value="1"/>
</dbReference>
<dbReference type="InterPro" id="IPR050400">
    <property type="entry name" value="Bact_Cytoskel_RodZ"/>
</dbReference>
<evidence type="ECO:0000313" key="2">
    <source>
        <dbReference type="EMBL" id="KTD21294.1"/>
    </source>
</evidence>
<organism evidence="2 3">
    <name type="scientific">Legionella londiniensis</name>
    <dbReference type="NCBI Taxonomy" id="45068"/>
    <lineage>
        <taxon>Bacteria</taxon>
        <taxon>Pseudomonadati</taxon>
        <taxon>Pseudomonadota</taxon>
        <taxon>Gammaproteobacteria</taxon>
        <taxon>Legionellales</taxon>
        <taxon>Legionellaceae</taxon>
        <taxon>Legionella</taxon>
    </lineage>
</organism>
<dbReference type="RefSeq" id="WP_058529377.1">
    <property type="nucleotide sequence ID" value="NZ_CAAAHZ010000003.1"/>
</dbReference>
<feature type="transmembrane region" description="Helical" evidence="1">
    <location>
        <begin position="113"/>
        <end position="134"/>
    </location>
</feature>
<dbReference type="PANTHER" id="PTHR34475">
    <property type="match status" value="1"/>
</dbReference>
<keyword evidence="3" id="KW-1185">Reference proteome</keyword>
<keyword evidence="1" id="KW-0472">Membrane</keyword>
<name>A0A0W0VML3_9GAMM</name>
<evidence type="ECO:0000256" key="1">
    <source>
        <dbReference type="SAM" id="Phobius"/>
    </source>
</evidence>
<proteinExistence type="predicted"/>
<sequence>MNTVTTLDEIEEQEQEKPGAKLAAIRKEKGFSTDYVAGKLHLRVRIIELLEADDYHSMPEPVFIKGYLRAYAKLLDIPAEPLVETFNSLHAVERKPERALWQSRRETNRAEHIVKIVTALFAISVLVAVAMWWYKNKENERLFPKNVSQQNEPKNTRSEADIRLTDLSNMRSILSSKNSNYSALEIQHD</sequence>
<keyword evidence="1" id="KW-0812">Transmembrane</keyword>
<dbReference type="STRING" id="45068.Llon_1392"/>
<evidence type="ECO:0000313" key="3">
    <source>
        <dbReference type="Proteomes" id="UP000054997"/>
    </source>
</evidence>
<dbReference type="GO" id="GO:0003677">
    <property type="term" value="F:DNA binding"/>
    <property type="evidence" value="ECO:0007669"/>
    <property type="project" value="UniProtKB-KW"/>
</dbReference>
<keyword evidence="1" id="KW-1133">Transmembrane helix</keyword>
<dbReference type="EMBL" id="LNYK01000016">
    <property type="protein sequence ID" value="KTD21294.1"/>
    <property type="molecule type" value="Genomic_DNA"/>
</dbReference>
<dbReference type="InterPro" id="IPR010982">
    <property type="entry name" value="Lambda_DNA-bd_dom_sf"/>
</dbReference>
<gene>
    <name evidence="2" type="ORF">Llon_1392</name>
</gene>